<dbReference type="AlphaFoldDB" id="A0A850P5A2"/>
<evidence type="ECO:0000313" key="2">
    <source>
        <dbReference type="EMBL" id="NVN38984.1"/>
    </source>
</evidence>
<reference evidence="2 3" key="1">
    <citation type="submission" date="2020-06" db="EMBL/GenBank/DDBJ databases">
        <title>Description of novel acetic acid bacteria.</title>
        <authorList>
            <person name="Sombolestani A."/>
        </authorList>
    </citation>
    <scope>NUCLEOTIDE SEQUENCE [LARGE SCALE GENOMIC DNA]</scope>
    <source>
        <strain evidence="2 3">LMG 27010</strain>
    </source>
</reference>
<name>A0A850P5A2_9PROT</name>
<comment type="caution">
    <text evidence="2">The sequence shown here is derived from an EMBL/GenBank/DDBJ whole genome shotgun (WGS) entry which is preliminary data.</text>
</comment>
<feature type="chain" id="PRO_5032785906" evidence="1">
    <location>
        <begin position="23"/>
        <end position="577"/>
    </location>
</feature>
<dbReference type="Proteomes" id="UP000585665">
    <property type="component" value="Unassembled WGS sequence"/>
</dbReference>
<gene>
    <name evidence="2" type="ORF">HUK82_00190</name>
</gene>
<keyword evidence="1" id="KW-0732">Signal</keyword>
<feature type="signal peptide" evidence="1">
    <location>
        <begin position="1"/>
        <end position="22"/>
    </location>
</feature>
<proteinExistence type="predicted"/>
<dbReference type="RefSeq" id="WP_176612008.1">
    <property type="nucleotide sequence ID" value="NZ_JABXXR010000001.1"/>
</dbReference>
<keyword evidence="3" id="KW-1185">Reference proteome</keyword>
<organism evidence="2 3">
    <name type="scientific">Ameyamaea chiangmaiensis</name>
    <dbReference type="NCBI Taxonomy" id="442969"/>
    <lineage>
        <taxon>Bacteria</taxon>
        <taxon>Pseudomonadati</taxon>
        <taxon>Pseudomonadota</taxon>
        <taxon>Alphaproteobacteria</taxon>
        <taxon>Acetobacterales</taxon>
        <taxon>Acetobacteraceae</taxon>
        <taxon>Ameyamaea</taxon>
    </lineage>
</organism>
<protein>
    <submittedName>
        <fullName evidence="2">Uncharacterized protein</fullName>
    </submittedName>
</protein>
<sequence length="577" mass="61438">MNKLQFVLPFGAFVLMVGTSLAASGGFVIPGGASSNSILHAPGTTLDGQTIQKWGQSIDAANTAAAAAMPTATYTDGAGNITAPIASSVARIKGGYDKNDALDAKPTAGVMLADPNNPQGGGPQWTWNADYPNEPTLSYAMPGTNSMALQNWSPSAYVALTFRQPDYYNLQAGMMEHMAIGYGASLMLDHLRGYGFIEFSHFAKEGSSAINNTFEATAVGLQQSGVHFVNDTYQHMYGLLVKGSNQVKCVRTGDGDQPDANCTWPTGIEGQTIIAPHLFGWIQPGTTIVSGGGTNTITLSTPQAGVDQVGPVTENSTDGYFGDYLAFGQAVWTQEHFLDVNNFGDLRFYDHGGSANGGIYHTSMLDLARVENRIGMFNDHPVASLDIGNNADVNMIIGNDPNGYVDRAHWCSGAVVCTIAHPGSGDMDQTFWRVFGAGVNTLDWQWLTNPSRIALIEKNSNRIIMMFPMDGSSPDFFQAINITGGESDVSNGAFTDPDPGVSRDFKFGNKGIAVRGGTKTDVLTVTQYAALPELTEAEIIALVSPQDGWLANDADAHTMAVYENGAWHKIAVGDVIQ</sequence>
<evidence type="ECO:0000313" key="3">
    <source>
        <dbReference type="Proteomes" id="UP000585665"/>
    </source>
</evidence>
<accession>A0A850P5A2</accession>
<evidence type="ECO:0000256" key="1">
    <source>
        <dbReference type="SAM" id="SignalP"/>
    </source>
</evidence>
<dbReference type="EMBL" id="JABXXR010000001">
    <property type="protein sequence ID" value="NVN38984.1"/>
    <property type="molecule type" value="Genomic_DNA"/>
</dbReference>